<organism evidence="1 2">
    <name type="scientific">Helicobacter canis</name>
    <dbReference type="NCBI Taxonomy" id="29419"/>
    <lineage>
        <taxon>Bacteria</taxon>
        <taxon>Pseudomonadati</taxon>
        <taxon>Campylobacterota</taxon>
        <taxon>Epsilonproteobacteria</taxon>
        <taxon>Campylobacterales</taxon>
        <taxon>Helicobacteraceae</taxon>
        <taxon>Helicobacter</taxon>
    </lineage>
</organism>
<keyword evidence="1" id="KW-0378">Hydrolase</keyword>
<accession>A0A5M9QIP0</accession>
<dbReference type="Proteomes" id="UP000323707">
    <property type="component" value="Unassembled WGS sequence"/>
</dbReference>
<proteinExistence type="predicted"/>
<name>A0A5M9QIP0_9HELI</name>
<keyword evidence="1" id="KW-0255">Endonuclease</keyword>
<protein>
    <submittedName>
        <fullName evidence="1">Restriction endonuclease</fullName>
    </submittedName>
</protein>
<sequence>MFVYRFLKDFKTMLEDAIIENGEQGFSNIIRSQKPINCIHEIIKHDLIRCGVDEKNIFPPLNNSKPEIKLAGFLKQKDQDICVTPNNVEKKAILVNWGPLSFENKEDVYGFDFSQHCLVVGIRSQMRSIAKNTDTLFERTFAESLNLHMRYPKMVLGELYVIPIREYSLEFSKKKQIGFENRMVNIEKYISFFHAISGRTNEKDSLWKYEKCCLLIVNLCSKVPFFYNNSYELICDGIISKDFTIEYADIGFHNFTQDLLTQYAERFDIKNLQTY</sequence>
<evidence type="ECO:0000313" key="2">
    <source>
        <dbReference type="Proteomes" id="UP000323707"/>
    </source>
</evidence>
<reference evidence="1 2" key="1">
    <citation type="submission" date="2019-09" db="EMBL/GenBank/DDBJ databases">
        <title>Draft genome sequence of various Type strains from the CCUG.</title>
        <authorList>
            <person name="Pineiro-Iglesias B."/>
            <person name="Tunovic T."/>
            <person name="Unosson C."/>
            <person name="Inganas E."/>
            <person name="Ohlen M."/>
            <person name="Cardew S."/>
            <person name="Jensie-Markopoulos S."/>
            <person name="Salva-Serra F."/>
            <person name="Jaen-Luchoro D."/>
            <person name="Karlsson R."/>
            <person name="Svensson-Stadler L."/>
            <person name="Chun J."/>
            <person name="Moore E."/>
        </authorList>
    </citation>
    <scope>NUCLEOTIDE SEQUENCE [LARGE SCALE GENOMIC DNA]</scope>
    <source>
        <strain evidence="1 2">CCUG 32756T</strain>
    </source>
</reference>
<evidence type="ECO:0000313" key="1">
    <source>
        <dbReference type="EMBL" id="KAA8708524.1"/>
    </source>
</evidence>
<comment type="caution">
    <text evidence="1">The sequence shown here is derived from an EMBL/GenBank/DDBJ whole genome shotgun (WGS) entry which is preliminary data.</text>
</comment>
<dbReference type="EMBL" id="VXKE01000019">
    <property type="protein sequence ID" value="KAA8708524.1"/>
    <property type="molecule type" value="Genomic_DNA"/>
</dbReference>
<dbReference type="GO" id="GO:0004519">
    <property type="term" value="F:endonuclease activity"/>
    <property type="evidence" value="ECO:0007669"/>
    <property type="project" value="UniProtKB-KW"/>
</dbReference>
<dbReference type="AlphaFoldDB" id="A0A5M9QIP0"/>
<dbReference type="RefSeq" id="WP_150337544.1">
    <property type="nucleotide sequence ID" value="NZ_JAERIX010000018.1"/>
</dbReference>
<keyword evidence="1" id="KW-0540">Nuclease</keyword>
<gene>
    <name evidence="1" type="ORF">F4V45_06280</name>
</gene>